<keyword evidence="1" id="KW-0812">Transmembrane</keyword>
<dbReference type="Proteomes" id="UP000736335">
    <property type="component" value="Unassembled WGS sequence"/>
</dbReference>
<evidence type="ECO:0000313" key="3">
    <source>
        <dbReference type="Proteomes" id="UP000736335"/>
    </source>
</evidence>
<protein>
    <submittedName>
        <fullName evidence="2">Uncharacterized protein</fullName>
    </submittedName>
</protein>
<name>A0A9P6HGC2_9AGAM</name>
<evidence type="ECO:0000256" key="1">
    <source>
        <dbReference type="SAM" id="Phobius"/>
    </source>
</evidence>
<accession>A0A9P6HGC2</accession>
<reference evidence="2" key="2">
    <citation type="submission" date="2020-11" db="EMBL/GenBank/DDBJ databases">
        <authorList>
            <consortium name="DOE Joint Genome Institute"/>
            <person name="Kuo A."/>
            <person name="Miyauchi S."/>
            <person name="Kiss E."/>
            <person name="Drula E."/>
            <person name="Kohler A."/>
            <person name="Sanchez-Garcia M."/>
            <person name="Andreopoulos B."/>
            <person name="Barry K.W."/>
            <person name="Bonito G."/>
            <person name="Buee M."/>
            <person name="Carver A."/>
            <person name="Chen C."/>
            <person name="Cichocki N."/>
            <person name="Clum A."/>
            <person name="Culley D."/>
            <person name="Crous P.W."/>
            <person name="Fauchery L."/>
            <person name="Girlanda M."/>
            <person name="Hayes R."/>
            <person name="Keri Z."/>
            <person name="Labutti K."/>
            <person name="Lipzen A."/>
            <person name="Lombard V."/>
            <person name="Magnuson J."/>
            <person name="Maillard F."/>
            <person name="Morin E."/>
            <person name="Murat C."/>
            <person name="Nolan M."/>
            <person name="Ohm R."/>
            <person name="Pangilinan J."/>
            <person name="Pereira M."/>
            <person name="Perotto S."/>
            <person name="Peter M."/>
            <person name="Riley R."/>
            <person name="Sitrit Y."/>
            <person name="Stielow B."/>
            <person name="Szollosi G."/>
            <person name="Zifcakova L."/>
            <person name="Stursova M."/>
            <person name="Spatafora J.W."/>
            <person name="Tedersoo L."/>
            <person name="Vaario L.-M."/>
            <person name="Yamada A."/>
            <person name="Yan M."/>
            <person name="Wang P."/>
            <person name="Xu J."/>
            <person name="Bruns T."/>
            <person name="Baldrian P."/>
            <person name="Vilgalys R."/>
            <person name="Henrissat B."/>
            <person name="Grigoriev I.V."/>
            <person name="Hibbett D."/>
            <person name="Nagy L.G."/>
            <person name="Martin F.M."/>
        </authorList>
    </citation>
    <scope>NUCLEOTIDE SEQUENCE</scope>
    <source>
        <strain evidence="2">UH-Tt-Lm1</strain>
    </source>
</reference>
<proteinExistence type="predicted"/>
<gene>
    <name evidence="2" type="ORF">BJ322DRAFT_1062733</name>
</gene>
<organism evidence="2 3">
    <name type="scientific">Thelephora terrestris</name>
    <dbReference type="NCBI Taxonomy" id="56493"/>
    <lineage>
        <taxon>Eukaryota</taxon>
        <taxon>Fungi</taxon>
        <taxon>Dikarya</taxon>
        <taxon>Basidiomycota</taxon>
        <taxon>Agaricomycotina</taxon>
        <taxon>Agaricomycetes</taxon>
        <taxon>Thelephorales</taxon>
        <taxon>Thelephoraceae</taxon>
        <taxon>Thelephora</taxon>
    </lineage>
</organism>
<reference evidence="2" key="1">
    <citation type="journal article" date="2020" name="Nat. Commun.">
        <title>Large-scale genome sequencing of mycorrhizal fungi provides insights into the early evolution of symbiotic traits.</title>
        <authorList>
            <person name="Miyauchi S."/>
            <person name="Kiss E."/>
            <person name="Kuo A."/>
            <person name="Drula E."/>
            <person name="Kohler A."/>
            <person name="Sanchez-Garcia M."/>
            <person name="Morin E."/>
            <person name="Andreopoulos B."/>
            <person name="Barry K.W."/>
            <person name="Bonito G."/>
            <person name="Buee M."/>
            <person name="Carver A."/>
            <person name="Chen C."/>
            <person name="Cichocki N."/>
            <person name="Clum A."/>
            <person name="Culley D."/>
            <person name="Crous P.W."/>
            <person name="Fauchery L."/>
            <person name="Girlanda M."/>
            <person name="Hayes R.D."/>
            <person name="Keri Z."/>
            <person name="LaButti K."/>
            <person name="Lipzen A."/>
            <person name="Lombard V."/>
            <person name="Magnuson J."/>
            <person name="Maillard F."/>
            <person name="Murat C."/>
            <person name="Nolan M."/>
            <person name="Ohm R.A."/>
            <person name="Pangilinan J."/>
            <person name="Pereira M.F."/>
            <person name="Perotto S."/>
            <person name="Peter M."/>
            <person name="Pfister S."/>
            <person name="Riley R."/>
            <person name="Sitrit Y."/>
            <person name="Stielow J.B."/>
            <person name="Szollosi G."/>
            <person name="Zifcakova L."/>
            <person name="Stursova M."/>
            <person name="Spatafora J.W."/>
            <person name="Tedersoo L."/>
            <person name="Vaario L.M."/>
            <person name="Yamada A."/>
            <person name="Yan M."/>
            <person name="Wang P."/>
            <person name="Xu J."/>
            <person name="Bruns T."/>
            <person name="Baldrian P."/>
            <person name="Vilgalys R."/>
            <person name="Dunand C."/>
            <person name="Henrissat B."/>
            <person name="Grigoriev I.V."/>
            <person name="Hibbett D."/>
            <person name="Nagy L.G."/>
            <person name="Martin F.M."/>
        </authorList>
    </citation>
    <scope>NUCLEOTIDE SEQUENCE</scope>
    <source>
        <strain evidence="2">UH-Tt-Lm1</strain>
    </source>
</reference>
<feature type="transmembrane region" description="Helical" evidence="1">
    <location>
        <begin position="12"/>
        <end position="32"/>
    </location>
</feature>
<keyword evidence="3" id="KW-1185">Reference proteome</keyword>
<evidence type="ECO:0000313" key="2">
    <source>
        <dbReference type="EMBL" id="KAF9785333.1"/>
    </source>
</evidence>
<dbReference type="EMBL" id="WIUZ02000007">
    <property type="protein sequence ID" value="KAF9785333.1"/>
    <property type="molecule type" value="Genomic_DNA"/>
</dbReference>
<sequence length="82" mass="9262">MPRARVPKYQLPLSITAPPLFIILGLCLLMILCSTSWRPMPCVGPLCPPRNSPPSSVPTRKNTWRCPRVLEVPSKLKHWVDC</sequence>
<keyword evidence="1" id="KW-0472">Membrane</keyword>
<keyword evidence="1" id="KW-1133">Transmembrane helix</keyword>
<dbReference type="AlphaFoldDB" id="A0A9P6HGC2"/>
<comment type="caution">
    <text evidence="2">The sequence shown here is derived from an EMBL/GenBank/DDBJ whole genome shotgun (WGS) entry which is preliminary data.</text>
</comment>